<evidence type="ECO:0000313" key="1">
    <source>
        <dbReference type="EMBL" id="MBC8336756.1"/>
    </source>
</evidence>
<sequence length="84" mass="9684">MVEHSHLEPYEKDYIISTLQELEQVANKDDEEINESLIHRQLLSIELISPDIWDALLSVFLNPSYVFAKGLTKKAKEISLSKNN</sequence>
<reference evidence="1 2" key="1">
    <citation type="submission" date="2020-08" db="EMBL/GenBank/DDBJ databases">
        <title>Bridging the membrane lipid divide: bacteria of the FCB group superphylum have the potential to synthesize archaeal ether lipids.</title>
        <authorList>
            <person name="Villanueva L."/>
            <person name="Von Meijenfeldt F.A.B."/>
            <person name="Westbye A.B."/>
            <person name="Yadav S."/>
            <person name="Hopmans E.C."/>
            <person name="Dutilh B.E."/>
            <person name="Sinninghe Damste J.S."/>
        </authorList>
    </citation>
    <scope>NUCLEOTIDE SEQUENCE [LARGE SCALE GENOMIC DNA]</scope>
    <source>
        <strain evidence="1">NIOZ-UU36</strain>
    </source>
</reference>
<proteinExistence type="predicted"/>
<dbReference type="AlphaFoldDB" id="A0A8J6NJB2"/>
<dbReference type="Proteomes" id="UP000614469">
    <property type="component" value="Unassembled WGS sequence"/>
</dbReference>
<protein>
    <submittedName>
        <fullName evidence="1">Uncharacterized protein</fullName>
    </submittedName>
</protein>
<organism evidence="1 2">
    <name type="scientific">Candidatus Desulfolinea nitratireducens</name>
    <dbReference type="NCBI Taxonomy" id="2841698"/>
    <lineage>
        <taxon>Bacteria</taxon>
        <taxon>Bacillati</taxon>
        <taxon>Chloroflexota</taxon>
        <taxon>Anaerolineae</taxon>
        <taxon>Anaerolineales</taxon>
        <taxon>Anaerolineales incertae sedis</taxon>
        <taxon>Candidatus Desulfolinea</taxon>
    </lineage>
</organism>
<evidence type="ECO:0000313" key="2">
    <source>
        <dbReference type="Proteomes" id="UP000614469"/>
    </source>
</evidence>
<comment type="caution">
    <text evidence="1">The sequence shown here is derived from an EMBL/GenBank/DDBJ whole genome shotgun (WGS) entry which is preliminary data.</text>
</comment>
<dbReference type="EMBL" id="JACNJN010000189">
    <property type="protein sequence ID" value="MBC8336756.1"/>
    <property type="molecule type" value="Genomic_DNA"/>
</dbReference>
<gene>
    <name evidence="1" type="ORF">H8E29_15950</name>
</gene>
<name>A0A8J6NJB2_9CHLR</name>
<accession>A0A8J6NJB2</accession>